<dbReference type="EMBL" id="JMCB01000019">
    <property type="protein sequence ID" value="KFE62875.1"/>
    <property type="molecule type" value="Genomic_DNA"/>
</dbReference>
<dbReference type="STRING" id="394096.DB31_2934"/>
<keyword evidence="2" id="KW-1185">Reference proteome</keyword>
<name>A0A085W5B2_9BACT</name>
<reference evidence="1 2" key="1">
    <citation type="submission" date="2014-04" db="EMBL/GenBank/DDBJ databases">
        <title>Genome assembly of Hyalangium minutum DSM 14724.</title>
        <authorList>
            <person name="Sharma G."/>
            <person name="Subramanian S."/>
        </authorList>
    </citation>
    <scope>NUCLEOTIDE SEQUENCE [LARGE SCALE GENOMIC DNA]</scope>
    <source>
        <strain evidence="1 2">DSM 14724</strain>
    </source>
</reference>
<dbReference type="RefSeq" id="WP_157232335.1">
    <property type="nucleotide sequence ID" value="NZ_JMCB01000019.1"/>
</dbReference>
<dbReference type="Proteomes" id="UP000028725">
    <property type="component" value="Unassembled WGS sequence"/>
</dbReference>
<evidence type="ECO:0000313" key="1">
    <source>
        <dbReference type="EMBL" id="KFE62875.1"/>
    </source>
</evidence>
<dbReference type="OrthoDB" id="7833808at2"/>
<proteinExistence type="predicted"/>
<evidence type="ECO:0000313" key="2">
    <source>
        <dbReference type="Proteomes" id="UP000028725"/>
    </source>
</evidence>
<protein>
    <submittedName>
        <fullName evidence="1">Uncharacterized protein</fullName>
    </submittedName>
</protein>
<dbReference type="PATRIC" id="fig|394096.3.peg.7259"/>
<dbReference type="AlphaFoldDB" id="A0A085W5B2"/>
<accession>A0A085W5B2</accession>
<organism evidence="1 2">
    <name type="scientific">Hyalangium minutum</name>
    <dbReference type="NCBI Taxonomy" id="394096"/>
    <lineage>
        <taxon>Bacteria</taxon>
        <taxon>Pseudomonadati</taxon>
        <taxon>Myxococcota</taxon>
        <taxon>Myxococcia</taxon>
        <taxon>Myxococcales</taxon>
        <taxon>Cystobacterineae</taxon>
        <taxon>Archangiaceae</taxon>
        <taxon>Hyalangium</taxon>
    </lineage>
</organism>
<gene>
    <name evidence="1" type="ORF">DB31_2934</name>
</gene>
<sequence>MSRNNNLDDQQIEIHLAKNLVRGRAHQKGDELHDTINAIRLSFPEKQLPGFMTWMTRIPKARSGALGITPVRSLRNLHRRRPQDEVPAVKEILWSALVLSQRTQTLGSYVNLSQKFARNLLTSQYDAALGALDEVDNKFGYSLWSIENRIATLQAKSGLEKQKEFTKNIKQRAKKSFAAFVAHYTSRRNEDSITLPRFATNFNRKLTAWELHDDLGAYLSYRITGDLPQDSIQLAAILRHDATASLVDLYETFLLISRHMLSLPDEESLHGEISQALSLLSPIGDNRITKLLYWFNGVTDLSSLRPIDGAASDAFWSGRYDDAIRASDVTLSQDPLDLSCMIIKARSLAYLQRETERSETLQDKMVSLLASVFGRTDNLARSILELAKLSKNYSALPIMPAVMASALLSTSTPAAQSVHALRLTQFACSSIHDPSDIIALKTERRAAYFALCEAKYGRSLAVLSAGVAAGLHVDQQTANALSREQLAEGSLQAHLEQKNFGLAYAIAQELLLDSNLIVRFAGARYSVECLLGMGKLEAAIEQIAHWCALRDSLRLVFPIRRIMDGRKLKSMRPFLKLISTPILFDLQNRLHETQDSKNNLRWSCDEFLAKNGLEHPSDIARRINEYDREQVLYFLKKICVQPVLEACRGLPTSRAIDEERINVCSLLVSLDPDNAEIYRGEIKSLATKLKIEEGVQIVDRSRVFVDDDAISRWAERELREIFDRYKEFLQTGPQSSRRDFELAVRDALTTRKPMPAQYLELPHEDNDALLIEMLEALWKEFLNNSEHGLDCFLSMRIRHGTLSGTLRGPLDDRKLITTRDEVTGTYKRNDFWISRLHVATPEQENTVDKALAWLSEKYDLLIEEQIKPVLHIRSEQHPQGVFGRSFNPFLVHAIRNDAQETSTFEDFLSLCFTMFRQQLSTDLESARVAIDGIFRTEAERIFQEVYSRLGEALDEWQYTELKNCLVTANTGAQHAMLRVADWLHLDESSDVTASFTIEQIIDIAVESALRTLRGFSPKIERILEADRRMGGTVLNEVTDIIFIALDNIYRHSKVLGQPAVQIRVKDDRASDLLSIDIESEIAGDAYSPSAEKALDDIRVLIGGDGYRTRVSVEGKSGLVKLKRIVSQYKAHALNFGFKNKDCFFLHVGMSLFHIEMQGRGELILGVEMEQ</sequence>
<comment type="caution">
    <text evidence="1">The sequence shown here is derived from an EMBL/GenBank/DDBJ whole genome shotgun (WGS) entry which is preliminary data.</text>
</comment>